<keyword evidence="2" id="KW-1185">Reference proteome</keyword>
<proteinExistence type="predicted"/>
<sequence>MTNPNDADSNFNIQEWHDYKARQIEQWIGKQHEHVLHSIIPFPAGGALDLYHFDFPQQQGTAVVTMELCDAPGRGPCNSSFAGYELAMFTRVPFEPNAAQDKTASAGSDYIRFTTILNTLALHCLQVPVERFDTCEFSAETNELRGSYFVFDAISPESTPNQFGIMVPLEILATEFEFAQQEGGKELVRLLRQNGYHPFSTTNRLPVA</sequence>
<dbReference type="OrthoDB" id="260432at2"/>
<comment type="caution">
    <text evidence="1">The sequence shown here is derived from an EMBL/GenBank/DDBJ whole genome shotgun (WGS) entry which is preliminary data.</text>
</comment>
<dbReference type="AlphaFoldDB" id="A0A2G1W2F9"/>
<dbReference type="GeneID" id="90610674"/>
<dbReference type="RefSeq" id="WP_099262827.1">
    <property type="nucleotide sequence ID" value="NZ_NIZW01000019.1"/>
</dbReference>
<reference evidence="1 2" key="1">
    <citation type="submission" date="2017-06" db="EMBL/GenBank/DDBJ databases">
        <title>Description of Rhodopirellula bahusiensis sp. nov.</title>
        <authorList>
            <person name="Kizina J."/>
            <person name="Harder J."/>
        </authorList>
    </citation>
    <scope>NUCLEOTIDE SEQUENCE [LARGE SCALE GENOMIC DNA]</scope>
    <source>
        <strain evidence="1 2">SWK21</strain>
    </source>
</reference>
<evidence type="ECO:0000313" key="1">
    <source>
        <dbReference type="EMBL" id="PHQ33161.1"/>
    </source>
</evidence>
<accession>A0A2G1W2F9</accession>
<protein>
    <recommendedName>
        <fullName evidence="3">Suppressor of fused-like domain-containing protein</fullName>
    </recommendedName>
</protein>
<name>A0A2G1W2F9_9BACT</name>
<gene>
    <name evidence="1" type="ORF">CEE69_22125</name>
</gene>
<dbReference type="Proteomes" id="UP000225740">
    <property type="component" value="Unassembled WGS sequence"/>
</dbReference>
<dbReference type="EMBL" id="NIZW01000019">
    <property type="protein sequence ID" value="PHQ33161.1"/>
    <property type="molecule type" value="Genomic_DNA"/>
</dbReference>
<evidence type="ECO:0008006" key="3">
    <source>
        <dbReference type="Google" id="ProtNLM"/>
    </source>
</evidence>
<organism evidence="1 2">
    <name type="scientific">Rhodopirellula bahusiensis</name>
    <dbReference type="NCBI Taxonomy" id="2014065"/>
    <lineage>
        <taxon>Bacteria</taxon>
        <taxon>Pseudomonadati</taxon>
        <taxon>Planctomycetota</taxon>
        <taxon>Planctomycetia</taxon>
        <taxon>Pirellulales</taxon>
        <taxon>Pirellulaceae</taxon>
        <taxon>Rhodopirellula</taxon>
    </lineage>
</organism>
<evidence type="ECO:0000313" key="2">
    <source>
        <dbReference type="Proteomes" id="UP000225740"/>
    </source>
</evidence>